<keyword evidence="5" id="KW-1185">Reference proteome</keyword>
<name>A0A1M7XWV9_9FIRM</name>
<accession>A0A1M7XWV9</accession>
<feature type="domain" description="HTH merR-type" evidence="3">
    <location>
        <begin position="1"/>
        <end position="69"/>
    </location>
</feature>
<dbReference type="InterPro" id="IPR012925">
    <property type="entry name" value="TipAS_dom"/>
</dbReference>
<evidence type="ECO:0000259" key="3">
    <source>
        <dbReference type="PROSITE" id="PS50937"/>
    </source>
</evidence>
<organism evidence="4 5">
    <name type="scientific">Anaerocolumna xylanovorans DSM 12503</name>
    <dbReference type="NCBI Taxonomy" id="1121345"/>
    <lineage>
        <taxon>Bacteria</taxon>
        <taxon>Bacillati</taxon>
        <taxon>Bacillota</taxon>
        <taxon>Clostridia</taxon>
        <taxon>Lachnospirales</taxon>
        <taxon>Lachnospiraceae</taxon>
        <taxon>Anaerocolumna</taxon>
    </lineage>
</organism>
<evidence type="ECO:0000256" key="1">
    <source>
        <dbReference type="ARBA" id="ARBA00023125"/>
    </source>
</evidence>
<dbReference type="InterPro" id="IPR047057">
    <property type="entry name" value="MerR_fam"/>
</dbReference>
<dbReference type="InterPro" id="IPR009061">
    <property type="entry name" value="DNA-bd_dom_put_sf"/>
</dbReference>
<dbReference type="Pfam" id="PF07739">
    <property type="entry name" value="TipAS"/>
    <property type="match status" value="1"/>
</dbReference>
<gene>
    <name evidence="4" type="ORF">SAMN02745217_00152</name>
</gene>
<dbReference type="AlphaFoldDB" id="A0A1M7XWV9"/>
<dbReference type="SMART" id="SM00422">
    <property type="entry name" value="HTH_MERR"/>
    <property type="match status" value="1"/>
</dbReference>
<feature type="coiled-coil region" evidence="2">
    <location>
        <begin position="173"/>
        <end position="210"/>
    </location>
</feature>
<evidence type="ECO:0000313" key="5">
    <source>
        <dbReference type="Proteomes" id="UP000184612"/>
    </source>
</evidence>
<dbReference type="Gene3D" id="1.10.1660.10">
    <property type="match status" value="1"/>
</dbReference>
<proteinExistence type="predicted"/>
<dbReference type="PANTHER" id="PTHR30204">
    <property type="entry name" value="REDOX-CYCLING DRUG-SENSING TRANSCRIPTIONAL ACTIVATOR SOXR"/>
    <property type="match status" value="1"/>
</dbReference>
<reference evidence="4 5" key="1">
    <citation type="submission" date="2016-12" db="EMBL/GenBank/DDBJ databases">
        <authorList>
            <person name="Song W.-J."/>
            <person name="Kurnit D.M."/>
        </authorList>
    </citation>
    <scope>NUCLEOTIDE SEQUENCE [LARGE SCALE GENOMIC DNA]</scope>
    <source>
        <strain evidence="4 5">DSM 12503</strain>
    </source>
</reference>
<keyword evidence="2" id="KW-0175">Coiled coil</keyword>
<dbReference type="Pfam" id="PF13411">
    <property type="entry name" value="MerR_1"/>
    <property type="match status" value="1"/>
</dbReference>
<dbReference type="EMBL" id="FRFD01000003">
    <property type="protein sequence ID" value="SHO43276.1"/>
    <property type="molecule type" value="Genomic_DNA"/>
</dbReference>
<dbReference type="PROSITE" id="PS50937">
    <property type="entry name" value="HTH_MERR_2"/>
    <property type="match status" value="1"/>
</dbReference>
<dbReference type="GO" id="GO:0003677">
    <property type="term" value="F:DNA binding"/>
    <property type="evidence" value="ECO:0007669"/>
    <property type="project" value="UniProtKB-KW"/>
</dbReference>
<dbReference type="InterPro" id="IPR000551">
    <property type="entry name" value="MerR-type_HTH_dom"/>
</dbReference>
<evidence type="ECO:0000313" key="4">
    <source>
        <dbReference type="EMBL" id="SHO43276.1"/>
    </source>
</evidence>
<dbReference type="GO" id="GO:0003700">
    <property type="term" value="F:DNA-binding transcription factor activity"/>
    <property type="evidence" value="ECO:0007669"/>
    <property type="project" value="InterPro"/>
</dbReference>
<dbReference type="Proteomes" id="UP000184612">
    <property type="component" value="Unassembled WGS sequence"/>
</dbReference>
<sequence length="291" mass="33708">MTVKQVSALTGVSVRTLQYYDEIGLLKPKSITAAGYRLYDEKSLETLQQILFFKELDFPLKDIKLIMQNPQFDRQKALTDQKKLIKAKLDRLSNLSDLIDRLLKGENDMSFKEFDMTGYFNTLDDFKENHLDEIIKYWGSLEEYEKMQGNMKEKESVIGQMAVKQYGSIEKYTEAMKKNLDNFTETMDRMQEIKDTAEDYIEKNKKLHQKLTSDLTKDTASDEIQGITGELMELINRSLKGIDMGDNYWDLVTDGYLTNQAVREATDKIYGEGASDFIGRAITVYFDRLSK</sequence>
<dbReference type="SUPFAM" id="SSF46955">
    <property type="entry name" value="Putative DNA-binding domain"/>
    <property type="match status" value="1"/>
</dbReference>
<dbReference type="STRING" id="1121345.SAMN02745217_00152"/>
<evidence type="ECO:0000256" key="2">
    <source>
        <dbReference type="SAM" id="Coils"/>
    </source>
</evidence>
<keyword evidence="1 4" id="KW-0238">DNA-binding</keyword>
<dbReference type="CDD" id="cd01106">
    <property type="entry name" value="HTH_TipAL-Mta"/>
    <property type="match status" value="1"/>
</dbReference>
<protein>
    <submittedName>
        <fullName evidence="4">DNA-binding transcriptional regulator, MerR family</fullName>
    </submittedName>
</protein>
<dbReference type="PANTHER" id="PTHR30204:SF90">
    <property type="entry name" value="HTH-TYPE TRANSCRIPTIONAL ACTIVATOR MTA"/>
    <property type="match status" value="1"/>
</dbReference>